<keyword evidence="4" id="KW-1185">Reference proteome</keyword>
<feature type="domain" description="Ice-binding protein C-terminal" evidence="2">
    <location>
        <begin position="179"/>
        <end position="203"/>
    </location>
</feature>
<feature type="signal peptide" evidence="1">
    <location>
        <begin position="1"/>
        <end position="26"/>
    </location>
</feature>
<reference evidence="4" key="1">
    <citation type="journal article" date="2016" name="Front. Microbiol.">
        <title>Molecular Keys to the Janthinobacterium and Duganella spp. Interaction with the Plant Pathogen Fusarium graminearum.</title>
        <authorList>
            <person name="Haack F.S."/>
            <person name="Poehlein A."/>
            <person name="Kroger C."/>
            <person name="Voigt C.A."/>
            <person name="Piepenbring M."/>
            <person name="Bode H.B."/>
            <person name="Daniel R."/>
            <person name="Schafer W."/>
            <person name="Streit W.R."/>
        </authorList>
    </citation>
    <scope>NUCLEOTIDE SEQUENCE [LARGE SCALE GENOMIC DNA]</scope>
    <source>
        <strain evidence="4">T54</strain>
    </source>
</reference>
<evidence type="ECO:0000259" key="2">
    <source>
        <dbReference type="Pfam" id="PF07589"/>
    </source>
</evidence>
<dbReference type="NCBIfam" id="NF035944">
    <property type="entry name" value="PEPxxWA-CTERM"/>
    <property type="match status" value="1"/>
</dbReference>
<keyword evidence="1" id="KW-0732">Signal</keyword>
<evidence type="ECO:0000313" key="4">
    <source>
        <dbReference type="Proteomes" id="UP000175989"/>
    </source>
</evidence>
<dbReference type="PATRIC" id="fig|762836.4.peg.5114"/>
<dbReference type="EMBL" id="LROM01000148">
    <property type="protein sequence ID" value="OEZ92254.1"/>
    <property type="molecule type" value="Genomic_DNA"/>
</dbReference>
<dbReference type="InterPro" id="IPR013424">
    <property type="entry name" value="Ice-binding_C"/>
</dbReference>
<organism evidence="3 4">
    <name type="scientific">Duganella phyllosphaerae</name>
    <dbReference type="NCBI Taxonomy" id="762836"/>
    <lineage>
        <taxon>Bacteria</taxon>
        <taxon>Pseudomonadati</taxon>
        <taxon>Pseudomonadota</taxon>
        <taxon>Betaproteobacteria</taxon>
        <taxon>Burkholderiales</taxon>
        <taxon>Oxalobacteraceae</taxon>
        <taxon>Telluria group</taxon>
        <taxon>Duganella</taxon>
    </lineage>
</organism>
<gene>
    <name evidence="3" type="ORF">DUPY_49730</name>
</gene>
<name>A0A1E7W7P2_9BURK</name>
<proteinExistence type="predicted"/>
<dbReference type="AlphaFoldDB" id="A0A1E7W7P2"/>
<accession>A0A1E7W7P2</accession>
<evidence type="ECO:0000313" key="3">
    <source>
        <dbReference type="EMBL" id="OEZ92254.1"/>
    </source>
</evidence>
<dbReference type="Pfam" id="PF07589">
    <property type="entry name" value="PEP-CTERM"/>
    <property type="match status" value="1"/>
</dbReference>
<dbReference type="NCBIfam" id="TIGR02595">
    <property type="entry name" value="PEP_CTERM"/>
    <property type="match status" value="1"/>
</dbReference>
<protein>
    <submittedName>
        <fullName evidence="3">PEP-CTERM motif protein</fullName>
    </submittedName>
</protein>
<feature type="chain" id="PRO_5009206581" evidence="1">
    <location>
        <begin position="27"/>
        <end position="206"/>
    </location>
</feature>
<comment type="caution">
    <text evidence="3">The sequence shown here is derived from an EMBL/GenBank/DDBJ whole genome shotgun (WGS) entry which is preliminary data.</text>
</comment>
<sequence>MMNSLKKMAGAAAVLCALGTAPLAQAGLVTFDIKWSNGSGIDTAFAELTLDSLLIDTTPTVPHAIDMAQIASLKLTVSGAGVGNGVFGKQDFSSILFYARAPVDFTRELIGQRVVVGTNPRDSTTYGDADGISGGFGFFAKELTTPSVVRPFAMVTDRTVDNADFLTVRSILARDTVSAVPEPATWAMLLGGLALVTACVRRKQRT</sequence>
<dbReference type="RefSeq" id="WP_070251850.1">
    <property type="nucleotide sequence ID" value="NZ_LROM01000148.1"/>
</dbReference>
<dbReference type="Proteomes" id="UP000175989">
    <property type="component" value="Unassembled WGS sequence"/>
</dbReference>
<evidence type="ECO:0000256" key="1">
    <source>
        <dbReference type="SAM" id="SignalP"/>
    </source>
</evidence>